<organism evidence="2 3">
    <name type="scientific">Babesia bigemina</name>
    <dbReference type="NCBI Taxonomy" id="5866"/>
    <lineage>
        <taxon>Eukaryota</taxon>
        <taxon>Sar</taxon>
        <taxon>Alveolata</taxon>
        <taxon>Apicomplexa</taxon>
        <taxon>Aconoidasida</taxon>
        <taxon>Piroplasmida</taxon>
        <taxon>Babesiidae</taxon>
        <taxon>Babesia</taxon>
    </lineage>
</organism>
<dbReference type="AlphaFoldDB" id="A0A061DA93"/>
<reference evidence="3" key="1">
    <citation type="journal article" date="2014" name="Nucleic Acids Res.">
        <title>The evolutionary dynamics of variant antigen genes in Babesia reveal a history of genomic innovation underlying host-parasite interaction.</title>
        <authorList>
            <person name="Jackson A.P."/>
            <person name="Otto T.D."/>
            <person name="Darby A."/>
            <person name="Ramaprasad A."/>
            <person name="Xia D."/>
            <person name="Echaide I.E."/>
            <person name="Farber M."/>
            <person name="Gahlot S."/>
            <person name="Gamble J."/>
            <person name="Gupta D."/>
            <person name="Gupta Y."/>
            <person name="Jackson L."/>
            <person name="Malandrin L."/>
            <person name="Malas T.B."/>
            <person name="Moussa E."/>
            <person name="Nair M."/>
            <person name="Reid A.J."/>
            <person name="Sanders M."/>
            <person name="Sharma J."/>
            <person name="Tracey A."/>
            <person name="Quail M.A."/>
            <person name="Weir W."/>
            <person name="Wastling J.M."/>
            <person name="Hall N."/>
            <person name="Willadsen P."/>
            <person name="Lingelbach K."/>
            <person name="Shiels B."/>
            <person name="Tait A."/>
            <person name="Berriman M."/>
            <person name="Allred D.R."/>
            <person name="Pain A."/>
        </authorList>
    </citation>
    <scope>NUCLEOTIDE SEQUENCE [LARGE SCALE GENOMIC DNA]</scope>
    <source>
        <strain evidence="3">Bond</strain>
    </source>
</reference>
<evidence type="ECO:0000313" key="3">
    <source>
        <dbReference type="Proteomes" id="UP000033188"/>
    </source>
</evidence>
<sequence>MTLQPTPHLPAPLAVPSTCKHINHLSNALTNCNTYHCRSQSPQPANYQSLKQRSHQPLINTHRSKGTDRLPSALR</sequence>
<accession>A0A061DA93</accession>
<feature type="region of interest" description="Disordered" evidence="1">
    <location>
        <begin position="40"/>
        <end position="75"/>
    </location>
</feature>
<dbReference type="EMBL" id="LK391709">
    <property type="protein sequence ID" value="CDR96887.1"/>
    <property type="molecule type" value="Genomic_DNA"/>
</dbReference>
<evidence type="ECO:0000256" key="1">
    <source>
        <dbReference type="SAM" id="MobiDB-lite"/>
    </source>
</evidence>
<feature type="compositionally biased region" description="Polar residues" evidence="1">
    <location>
        <begin position="40"/>
        <end position="61"/>
    </location>
</feature>
<proteinExistence type="predicted"/>
<gene>
    <name evidence="2" type="ORF">BBBOND_0307910</name>
</gene>
<keyword evidence="3" id="KW-1185">Reference proteome</keyword>
<dbReference type="KEGG" id="bbig:BBBOND_0307910"/>
<name>A0A061DA93_BABBI</name>
<dbReference type="RefSeq" id="XP_012769073.1">
    <property type="nucleotide sequence ID" value="XM_012913619.1"/>
</dbReference>
<protein>
    <submittedName>
        <fullName evidence="2">Uncharacterized protein</fullName>
    </submittedName>
</protein>
<dbReference type="Proteomes" id="UP000033188">
    <property type="component" value="Chromosome 3"/>
</dbReference>
<dbReference type="GeneID" id="24565428"/>
<dbReference type="VEuPathDB" id="PiroplasmaDB:BBBOND_0307910"/>
<evidence type="ECO:0000313" key="2">
    <source>
        <dbReference type="EMBL" id="CDR96887.1"/>
    </source>
</evidence>